<accession>A0A0A9CF20</accession>
<dbReference type="AlphaFoldDB" id="A0A0A9CF20"/>
<organism evidence="1">
    <name type="scientific">Arundo donax</name>
    <name type="common">Giant reed</name>
    <name type="synonym">Donax arundinaceus</name>
    <dbReference type="NCBI Taxonomy" id="35708"/>
    <lineage>
        <taxon>Eukaryota</taxon>
        <taxon>Viridiplantae</taxon>
        <taxon>Streptophyta</taxon>
        <taxon>Embryophyta</taxon>
        <taxon>Tracheophyta</taxon>
        <taxon>Spermatophyta</taxon>
        <taxon>Magnoliopsida</taxon>
        <taxon>Liliopsida</taxon>
        <taxon>Poales</taxon>
        <taxon>Poaceae</taxon>
        <taxon>PACMAD clade</taxon>
        <taxon>Arundinoideae</taxon>
        <taxon>Arundineae</taxon>
        <taxon>Arundo</taxon>
    </lineage>
</organism>
<protein>
    <submittedName>
        <fullName evidence="1">Uncharacterized protein</fullName>
    </submittedName>
</protein>
<evidence type="ECO:0000313" key="1">
    <source>
        <dbReference type="EMBL" id="JAD71995.1"/>
    </source>
</evidence>
<name>A0A0A9CF20_ARUDO</name>
<dbReference type="EMBL" id="GBRH01225900">
    <property type="protein sequence ID" value="JAD71995.1"/>
    <property type="molecule type" value="Transcribed_RNA"/>
</dbReference>
<reference evidence="1" key="1">
    <citation type="submission" date="2014-09" db="EMBL/GenBank/DDBJ databases">
        <authorList>
            <person name="Magalhaes I.L.F."/>
            <person name="Oliveira U."/>
            <person name="Santos F.R."/>
            <person name="Vidigal T.H.D.A."/>
            <person name="Brescovit A.D."/>
            <person name="Santos A.J."/>
        </authorList>
    </citation>
    <scope>NUCLEOTIDE SEQUENCE</scope>
    <source>
        <tissue evidence="1">Shoot tissue taken approximately 20 cm above the soil surface</tissue>
    </source>
</reference>
<proteinExistence type="predicted"/>
<sequence length="45" mass="5115">MSKLHYFKSKCYGCWSIHVGYIFGVVSPCIADANHKCMIILFFGV</sequence>
<reference evidence="1" key="2">
    <citation type="journal article" date="2015" name="Data Brief">
        <title>Shoot transcriptome of the giant reed, Arundo donax.</title>
        <authorList>
            <person name="Barrero R.A."/>
            <person name="Guerrero F.D."/>
            <person name="Moolhuijzen P."/>
            <person name="Goolsby J.A."/>
            <person name="Tidwell J."/>
            <person name="Bellgard S.E."/>
            <person name="Bellgard M.I."/>
        </authorList>
    </citation>
    <scope>NUCLEOTIDE SEQUENCE</scope>
    <source>
        <tissue evidence="1">Shoot tissue taken approximately 20 cm above the soil surface</tissue>
    </source>
</reference>